<dbReference type="InterPro" id="IPR024655">
    <property type="entry name" value="Asl1_glyco_hydro_catalytic"/>
</dbReference>
<sequence length="210" mass="24432">MTWHCWAPPGLNGRLHFRPMIRTRMETFGPEWANIENTRDAIIHFLNEPELTMSPSEAAEIWLRQIIQLRQKNNKLVSPAVKSNEGGMKWLAEFMDLIRANPPDYLGLHYYGTDSNQAIAYIEEMHARHLYPVIVSEIASISKEMDSVRRFTVNTSNWMDETDWIYEYGFFGCTRVLSDGFVSEAAQLMDPHGKFTDLMYELMYDQPMAI</sequence>
<proteinExistence type="predicted"/>
<evidence type="ECO:0000259" key="1">
    <source>
        <dbReference type="Pfam" id="PF11790"/>
    </source>
</evidence>
<dbReference type="PANTHER" id="PTHR34154:SF3">
    <property type="entry name" value="ALKALI-SENSITIVE LINKAGE PROTEIN 1"/>
    <property type="match status" value="1"/>
</dbReference>
<dbReference type="PANTHER" id="PTHR34154">
    <property type="entry name" value="ALKALI-SENSITIVE LINKAGE PROTEIN 1"/>
    <property type="match status" value="1"/>
</dbReference>
<dbReference type="GO" id="GO:0009277">
    <property type="term" value="C:fungal-type cell wall"/>
    <property type="evidence" value="ECO:0007669"/>
    <property type="project" value="TreeGrafter"/>
</dbReference>
<dbReference type="EMBL" id="KV744969">
    <property type="protein sequence ID" value="OCK80221.1"/>
    <property type="molecule type" value="Genomic_DNA"/>
</dbReference>
<dbReference type="SUPFAM" id="SSF51445">
    <property type="entry name" value="(Trans)glycosidases"/>
    <property type="match status" value="1"/>
</dbReference>
<dbReference type="GO" id="GO:0016787">
    <property type="term" value="F:hydrolase activity"/>
    <property type="evidence" value="ECO:0007669"/>
    <property type="project" value="UniProtKB-KW"/>
</dbReference>
<reference evidence="2 3" key="1">
    <citation type="journal article" date="2016" name="Nat. Commun.">
        <title>Ectomycorrhizal ecology is imprinted in the genome of the dominant symbiotic fungus Cenococcum geophilum.</title>
        <authorList>
            <consortium name="DOE Joint Genome Institute"/>
            <person name="Peter M."/>
            <person name="Kohler A."/>
            <person name="Ohm R.A."/>
            <person name="Kuo A."/>
            <person name="Krutzmann J."/>
            <person name="Morin E."/>
            <person name="Arend M."/>
            <person name="Barry K.W."/>
            <person name="Binder M."/>
            <person name="Choi C."/>
            <person name="Clum A."/>
            <person name="Copeland A."/>
            <person name="Grisel N."/>
            <person name="Haridas S."/>
            <person name="Kipfer T."/>
            <person name="LaButti K."/>
            <person name="Lindquist E."/>
            <person name="Lipzen A."/>
            <person name="Maire R."/>
            <person name="Meier B."/>
            <person name="Mihaltcheva S."/>
            <person name="Molinier V."/>
            <person name="Murat C."/>
            <person name="Poggeler S."/>
            <person name="Quandt C.A."/>
            <person name="Sperisen C."/>
            <person name="Tritt A."/>
            <person name="Tisserant E."/>
            <person name="Crous P.W."/>
            <person name="Henrissat B."/>
            <person name="Nehls U."/>
            <person name="Egli S."/>
            <person name="Spatafora J.W."/>
            <person name="Grigoriev I.V."/>
            <person name="Martin F.M."/>
        </authorList>
    </citation>
    <scope>NUCLEOTIDE SEQUENCE [LARGE SCALE GENOMIC DNA]</scope>
    <source>
        <strain evidence="2 3">CBS 459.81</strain>
    </source>
</reference>
<dbReference type="InterPro" id="IPR053183">
    <property type="entry name" value="ASL1"/>
</dbReference>
<dbReference type="AlphaFoldDB" id="A0A8E2EA22"/>
<dbReference type="GO" id="GO:0071966">
    <property type="term" value="P:fungal-type cell wall polysaccharide metabolic process"/>
    <property type="evidence" value="ECO:0007669"/>
    <property type="project" value="TreeGrafter"/>
</dbReference>
<gene>
    <name evidence="2" type="ORF">K432DRAFT_404880</name>
</gene>
<name>A0A8E2EA22_9PEZI</name>
<keyword evidence="2" id="KW-0378">Hydrolase</keyword>
<organism evidence="2 3">
    <name type="scientific">Lepidopterella palustris CBS 459.81</name>
    <dbReference type="NCBI Taxonomy" id="1314670"/>
    <lineage>
        <taxon>Eukaryota</taxon>
        <taxon>Fungi</taxon>
        <taxon>Dikarya</taxon>
        <taxon>Ascomycota</taxon>
        <taxon>Pezizomycotina</taxon>
        <taxon>Dothideomycetes</taxon>
        <taxon>Pleosporomycetidae</taxon>
        <taxon>Mytilinidiales</taxon>
        <taxon>Argynnaceae</taxon>
        <taxon>Lepidopterella</taxon>
    </lineage>
</organism>
<accession>A0A8E2EA22</accession>
<feature type="domain" description="Asl1-like glycosyl hydrolase catalytic" evidence="1">
    <location>
        <begin position="15"/>
        <end position="199"/>
    </location>
</feature>
<evidence type="ECO:0000313" key="3">
    <source>
        <dbReference type="Proteomes" id="UP000250266"/>
    </source>
</evidence>
<dbReference type="InterPro" id="IPR017853">
    <property type="entry name" value="GH"/>
</dbReference>
<evidence type="ECO:0000313" key="2">
    <source>
        <dbReference type="EMBL" id="OCK80221.1"/>
    </source>
</evidence>
<dbReference type="Proteomes" id="UP000250266">
    <property type="component" value="Unassembled WGS sequence"/>
</dbReference>
<dbReference type="Pfam" id="PF11790">
    <property type="entry name" value="Glyco_hydro_cc"/>
    <property type="match status" value="1"/>
</dbReference>
<protein>
    <submittedName>
        <fullName evidence="2">Glycoside hydrolase family 128 protein</fullName>
    </submittedName>
</protein>
<dbReference type="OrthoDB" id="43654at2759"/>
<keyword evidence="3" id="KW-1185">Reference proteome</keyword>
<dbReference type="Gene3D" id="3.20.20.80">
    <property type="entry name" value="Glycosidases"/>
    <property type="match status" value="1"/>
</dbReference>